<accession>A0ABY4ZR21</accession>
<dbReference type="Gene3D" id="3.40.50.360">
    <property type="match status" value="1"/>
</dbReference>
<reference evidence="4 5" key="1">
    <citation type="submission" date="2022-04" db="EMBL/GenBank/DDBJ databases">
        <title>Genome sequence of soybean root-associated Caulobacter segnis RL271.</title>
        <authorList>
            <person name="Longley R."/>
            <person name="Bonito G."/>
            <person name="Trigodet F."/>
            <person name="Crosson S."/>
            <person name="Fiebig A."/>
        </authorList>
    </citation>
    <scope>NUCLEOTIDE SEQUENCE [LARGE SCALE GENOMIC DNA]</scope>
    <source>
        <strain evidence="4 5">RL271</strain>
    </source>
</reference>
<evidence type="ECO:0000313" key="4">
    <source>
        <dbReference type="EMBL" id="USQ94467.1"/>
    </source>
</evidence>
<evidence type="ECO:0000256" key="2">
    <source>
        <dbReference type="ARBA" id="ARBA00023002"/>
    </source>
</evidence>
<dbReference type="InterPro" id="IPR029039">
    <property type="entry name" value="Flavoprotein-like_sf"/>
</dbReference>
<feature type="domain" description="Flavodoxin-like fold" evidence="3">
    <location>
        <begin position="1"/>
        <end position="186"/>
    </location>
</feature>
<dbReference type="Pfam" id="PF02525">
    <property type="entry name" value="Flavodoxin_2"/>
    <property type="match status" value="1"/>
</dbReference>
<dbReference type="SUPFAM" id="SSF52218">
    <property type="entry name" value="Flavoproteins"/>
    <property type="match status" value="1"/>
</dbReference>
<dbReference type="EMBL" id="CP096040">
    <property type="protein sequence ID" value="USQ94467.1"/>
    <property type="molecule type" value="Genomic_DNA"/>
</dbReference>
<evidence type="ECO:0000259" key="3">
    <source>
        <dbReference type="Pfam" id="PF02525"/>
    </source>
</evidence>
<name>A0ABY4ZR21_9CAUL</name>
<comment type="similarity">
    <text evidence="1">Belongs to the NAD(P)H dehydrogenase (quinone) family.</text>
</comment>
<keyword evidence="2" id="KW-0560">Oxidoreductase</keyword>
<proteinExistence type="inferred from homology"/>
<dbReference type="InterPro" id="IPR003680">
    <property type="entry name" value="Flavodoxin_fold"/>
</dbReference>
<evidence type="ECO:0000313" key="5">
    <source>
        <dbReference type="Proteomes" id="UP001057520"/>
    </source>
</evidence>
<sequence>MKIALILAHPSSASYGAALAKVCVQALSEAGADVVVRNLYAMDFDPRLTATELAGGGQRPAPDVVAERSLLGAVDGLLLVYPLWFNGPPAILKGYVDRVLSAGFGYQPTAHGADPLLVGKTLMSVTTSGAPDVWVEKTGALNTLNRHFDLHLSAMTGLRVVGHEHLGGIGPDMGPDFAERGFDQVRASVTAAILGTELG</sequence>
<dbReference type="Proteomes" id="UP001057520">
    <property type="component" value="Chromosome"/>
</dbReference>
<gene>
    <name evidence="4" type="ORF">MZV50_17995</name>
</gene>
<protein>
    <submittedName>
        <fullName evidence="4">NAD(P)H-dependent oxidoreductase</fullName>
    </submittedName>
</protein>
<dbReference type="PANTHER" id="PTHR10204">
    <property type="entry name" value="NAD P H OXIDOREDUCTASE-RELATED"/>
    <property type="match status" value="1"/>
</dbReference>
<dbReference type="InterPro" id="IPR051545">
    <property type="entry name" value="NAD(P)H_dehydrogenase_qn"/>
</dbReference>
<organism evidence="4 5">
    <name type="scientific">Caulobacter segnis</name>
    <dbReference type="NCBI Taxonomy" id="88688"/>
    <lineage>
        <taxon>Bacteria</taxon>
        <taxon>Pseudomonadati</taxon>
        <taxon>Pseudomonadota</taxon>
        <taxon>Alphaproteobacteria</taxon>
        <taxon>Caulobacterales</taxon>
        <taxon>Caulobacteraceae</taxon>
        <taxon>Caulobacter</taxon>
    </lineage>
</organism>
<evidence type="ECO:0000256" key="1">
    <source>
        <dbReference type="ARBA" id="ARBA00006252"/>
    </source>
</evidence>
<dbReference type="PANTHER" id="PTHR10204:SF34">
    <property type="entry name" value="NAD(P)H DEHYDROGENASE [QUINONE] 1 ISOFORM 1"/>
    <property type="match status" value="1"/>
</dbReference>
<keyword evidence="5" id="KW-1185">Reference proteome</keyword>